<feature type="region of interest" description="Disordered" evidence="1">
    <location>
        <begin position="1"/>
        <end position="72"/>
    </location>
</feature>
<feature type="region of interest" description="Disordered" evidence="1">
    <location>
        <begin position="159"/>
        <end position="182"/>
    </location>
</feature>
<evidence type="ECO:0000313" key="2">
    <source>
        <dbReference type="EMBL" id="KAF6829309.1"/>
    </source>
</evidence>
<reference evidence="2" key="1">
    <citation type="journal article" date="2020" name="Phytopathology">
        <title>Genome Sequence Resources of Colletotrichum truncatum, C. plurivorum, C. musicola, and C. sojae: Four Species Pathogenic to Soybean (Glycine max).</title>
        <authorList>
            <person name="Rogerio F."/>
            <person name="Boufleur T.R."/>
            <person name="Ciampi-Guillardi M."/>
            <person name="Sukno S.A."/>
            <person name="Thon M.R."/>
            <person name="Massola Junior N.S."/>
            <person name="Baroncelli R."/>
        </authorList>
    </citation>
    <scope>NUCLEOTIDE SEQUENCE</scope>
    <source>
        <strain evidence="2">LFN0074</strain>
    </source>
</reference>
<evidence type="ECO:0000313" key="3">
    <source>
        <dbReference type="Proteomes" id="UP000639643"/>
    </source>
</evidence>
<dbReference type="EMBL" id="WIGM01000314">
    <property type="protein sequence ID" value="KAF6829309.1"/>
    <property type="molecule type" value="Genomic_DNA"/>
</dbReference>
<dbReference type="Proteomes" id="UP000639643">
    <property type="component" value="Unassembled WGS sequence"/>
</dbReference>
<keyword evidence="3" id="KW-1185">Reference proteome</keyword>
<accession>A0A8H6NDH8</accession>
<evidence type="ECO:0000256" key="1">
    <source>
        <dbReference type="SAM" id="MobiDB-lite"/>
    </source>
</evidence>
<organism evidence="2 3">
    <name type="scientific">Colletotrichum musicola</name>
    <dbReference type="NCBI Taxonomy" id="2175873"/>
    <lineage>
        <taxon>Eukaryota</taxon>
        <taxon>Fungi</taxon>
        <taxon>Dikarya</taxon>
        <taxon>Ascomycota</taxon>
        <taxon>Pezizomycotina</taxon>
        <taxon>Sordariomycetes</taxon>
        <taxon>Hypocreomycetidae</taxon>
        <taxon>Glomerellales</taxon>
        <taxon>Glomerellaceae</taxon>
        <taxon>Colletotrichum</taxon>
        <taxon>Colletotrichum orchidearum species complex</taxon>
    </lineage>
</organism>
<proteinExistence type="predicted"/>
<dbReference type="AlphaFoldDB" id="A0A8H6NDH8"/>
<comment type="caution">
    <text evidence="2">The sequence shown here is derived from an EMBL/GenBank/DDBJ whole genome shotgun (WGS) entry which is preliminary data.</text>
</comment>
<feature type="compositionally biased region" description="Pro residues" evidence="1">
    <location>
        <begin position="12"/>
        <end position="28"/>
    </location>
</feature>
<feature type="compositionally biased region" description="Low complexity" evidence="1">
    <location>
        <begin position="1"/>
        <end position="11"/>
    </location>
</feature>
<feature type="compositionally biased region" description="Low complexity" evidence="1">
    <location>
        <begin position="159"/>
        <end position="171"/>
    </location>
</feature>
<name>A0A8H6NDH8_9PEZI</name>
<feature type="compositionally biased region" description="Polar residues" evidence="1">
    <location>
        <begin position="51"/>
        <end position="72"/>
    </location>
</feature>
<protein>
    <submittedName>
        <fullName evidence="2">Uncharacterized protein</fullName>
    </submittedName>
</protein>
<gene>
    <name evidence="2" type="ORF">CMUS01_08229</name>
</gene>
<sequence>MASQPPAGTGPQPAPPAGPDRGPGPPPELTSTLRAKRRRDTEAQPLRPSLVGSQPNTPDSTPSTAKGPANTSGAATGSILAAFDEQDRLYEARKDVFITIAQSVDNVVSSFEGPKKQIAKEATIYVIQALKRLMNNETAPAPTILRNWATIAASGPTAASASAPISTSAPAQNRALARSQPRAQPEDLRIFVHIPKEGLEAARKNALFALRRTICQVLGL</sequence>